<evidence type="ECO:0000313" key="1">
    <source>
        <dbReference type="EMBL" id="BAY87581.1"/>
    </source>
</evidence>
<sequence length="46" mass="5364">MCLLIAKFKNIQHIDNKNSEALAEVSMLYFDNFRNLAFLNISEKES</sequence>
<accession>A0A1Z4M2E6</accession>
<dbReference type="AlphaFoldDB" id="A0A1Z4M2E6"/>
<protein>
    <submittedName>
        <fullName evidence="1">Uncharacterized protein</fullName>
    </submittedName>
</protein>
<reference evidence="1 2" key="1">
    <citation type="submission" date="2017-06" db="EMBL/GenBank/DDBJ databases">
        <title>Genome sequencing of cyanobaciteial culture collection at National Institute for Environmental Studies (NIES).</title>
        <authorList>
            <person name="Hirose Y."/>
            <person name="Shimura Y."/>
            <person name="Fujisawa T."/>
            <person name="Nakamura Y."/>
            <person name="Kawachi M."/>
        </authorList>
    </citation>
    <scope>NUCLEOTIDE SEQUENCE [LARGE SCALE GENOMIC DNA]</scope>
    <source>
        <strain evidence="1 2">NIES-267</strain>
    </source>
</reference>
<keyword evidence="2" id="KW-1185">Reference proteome</keyword>
<gene>
    <name evidence="1" type="ORF">NIES267_71050</name>
</gene>
<dbReference type="Proteomes" id="UP000218418">
    <property type="component" value="Chromosome"/>
</dbReference>
<evidence type="ECO:0000313" key="2">
    <source>
        <dbReference type="Proteomes" id="UP000218418"/>
    </source>
</evidence>
<name>A0A1Z4M2E6_9CYAN</name>
<proteinExistence type="predicted"/>
<dbReference type="EMBL" id="AP018227">
    <property type="protein sequence ID" value="BAY87581.1"/>
    <property type="molecule type" value="Genomic_DNA"/>
</dbReference>
<organism evidence="1 2">
    <name type="scientific">Calothrix parasitica NIES-267</name>
    <dbReference type="NCBI Taxonomy" id="1973488"/>
    <lineage>
        <taxon>Bacteria</taxon>
        <taxon>Bacillati</taxon>
        <taxon>Cyanobacteriota</taxon>
        <taxon>Cyanophyceae</taxon>
        <taxon>Nostocales</taxon>
        <taxon>Calotrichaceae</taxon>
        <taxon>Calothrix</taxon>
    </lineage>
</organism>